<gene>
    <name evidence="3" type="ORF">HNR71_002814</name>
    <name evidence="4" type="ORF">HPO96_32045</name>
</gene>
<sequence length="230" mass="25229">MIPLSGGRLTPGVVRDGETVRRPTPPGTAELLDLLAARGFKGAPRYVAPGVLTYVEGSVPARFQIWSDSQIADFGVLLRAFHEATRGSALAAPHEVVCHHDLGPNNTVFRDDRPVALIDFDLAAPGSPLEDFGYAAWTWCIASKYDDVDRQAAQVALLADSYQLTPAQRSVVVDAVLERLSRNSRFWAETTAPVTSAQRAEYIAWSRREHAFVGMHRAVFEQALRGGRLF</sequence>
<accession>A0A7Y4L5U3</accession>
<reference evidence="3 6" key="2">
    <citation type="submission" date="2020-08" db="EMBL/GenBank/DDBJ databases">
        <title>Sequencing the genomes of 1000 actinobacteria strains.</title>
        <authorList>
            <person name="Klenk H.-P."/>
        </authorList>
    </citation>
    <scope>NUCLEOTIDE SEQUENCE [LARGE SCALE GENOMIC DNA]</scope>
    <source>
        <strain evidence="3 6">DSM 15626</strain>
    </source>
</reference>
<feature type="domain" description="Aminoglycoside phosphotransferase" evidence="2">
    <location>
        <begin position="81"/>
        <end position="143"/>
    </location>
</feature>
<reference evidence="4 5" key="1">
    <citation type="submission" date="2020-05" db="EMBL/GenBank/DDBJ databases">
        <title>Genome sequence of Kribbella sandramycini ATCC 39419.</title>
        <authorList>
            <person name="Maclea K.S."/>
            <person name="Fair J.L."/>
        </authorList>
    </citation>
    <scope>NUCLEOTIDE SEQUENCE [LARGE SCALE GENOMIC DNA]</scope>
    <source>
        <strain evidence="4 5">ATCC 39419</strain>
    </source>
</reference>
<organism evidence="4 5">
    <name type="scientific">Kribbella sandramycini</name>
    <dbReference type="NCBI Taxonomy" id="60450"/>
    <lineage>
        <taxon>Bacteria</taxon>
        <taxon>Bacillati</taxon>
        <taxon>Actinomycetota</taxon>
        <taxon>Actinomycetes</taxon>
        <taxon>Propionibacteriales</taxon>
        <taxon>Kribbellaceae</taxon>
        <taxon>Kribbella</taxon>
    </lineage>
</organism>
<dbReference type="SUPFAM" id="SSF56112">
    <property type="entry name" value="Protein kinase-like (PK-like)"/>
    <property type="match status" value="1"/>
</dbReference>
<keyword evidence="5" id="KW-1185">Reference proteome</keyword>
<dbReference type="Proteomes" id="UP000553957">
    <property type="component" value="Unassembled WGS sequence"/>
</dbReference>
<proteinExistence type="predicted"/>
<dbReference type="AlphaFoldDB" id="A0A7Y4L5U3"/>
<dbReference type="InterPro" id="IPR011009">
    <property type="entry name" value="Kinase-like_dom_sf"/>
</dbReference>
<dbReference type="Proteomes" id="UP000534306">
    <property type="component" value="Unassembled WGS sequence"/>
</dbReference>
<evidence type="ECO:0000313" key="6">
    <source>
        <dbReference type="Proteomes" id="UP000553957"/>
    </source>
</evidence>
<keyword evidence="3" id="KW-0418">Kinase</keyword>
<protein>
    <submittedName>
        <fullName evidence="3 4">Phosphotransferase</fullName>
    </submittedName>
</protein>
<evidence type="ECO:0000256" key="1">
    <source>
        <dbReference type="SAM" id="MobiDB-lite"/>
    </source>
</evidence>
<comment type="caution">
    <text evidence="4">The sequence shown here is derived from an EMBL/GenBank/DDBJ whole genome shotgun (WGS) entry which is preliminary data.</text>
</comment>
<feature type="region of interest" description="Disordered" evidence="1">
    <location>
        <begin position="1"/>
        <end position="26"/>
    </location>
</feature>
<name>A0A7Y4L5U3_9ACTN</name>
<evidence type="ECO:0000259" key="2">
    <source>
        <dbReference type="Pfam" id="PF01636"/>
    </source>
</evidence>
<dbReference type="RefSeq" id="WP_202886639.1">
    <property type="nucleotide sequence ID" value="NZ_BAAAGT010000008.1"/>
</dbReference>
<evidence type="ECO:0000313" key="5">
    <source>
        <dbReference type="Proteomes" id="UP000534306"/>
    </source>
</evidence>
<dbReference type="Gene3D" id="3.90.1200.10">
    <property type="match status" value="1"/>
</dbReference>
<dbReference type="GO" id="GO:0016301">
    <property type="term" value="F:kinase activity"/>
    <property type="evidence" value="ECO:0007669"/>
    <property type="project" value="UniProtKB-KW"/>
</dbReference>
<keyword evidence="4" id="KW-0808">Transferase</keyword>
<evidence type="ECO:0000313" key="4">
    <source>
        <dbReference type="EMBL" id="NOL44894.1"/>
    </source>
</evidence>
<dbReference type="Pfam" id="PF01636">
    <property type="entry name" value="APH"/>
    <property type="match status" value="1"/>
</dbReference>
<dbReference type="EMBL" id="JACHKF010000001">
    <property type="protein sequence ID" value="MBB6567177.1"/>
    <property type="molecule type" value="Genomic_DNA"/>
</dbReference>
<dbReference type="EMBL" id="JABJRC010000009">
    <property type="protein sequence ID" value="NOL44894.1"/>
    <property type="molecule type" value="Genomic_DNA"/>
</dbReference>
<dbReference type="InterPro" id="IPR002575">
    <property type="entry name" value="Aminoglycoside_PTrfase"/>
</dbReference>
<evidence type="ECO:0000313" key="3">
    <source>
        <dbReference type="EMBL" id="MBB6567177.1"/>
    </source>
</evidence>